<protein>
    <recommendedName>
        <fullName evidence="4">Secreted protein</fullName>
    </recommendedName>
</protein>
<accession>A0A7X6I9Y6</accession>
<proteinExistence type="predicted"/>
<reference evidence="2 3" key="1">
    <citation type="journal article" date="2020" name="Nature">
        <title>Bacterial chemolithoautotrophy via manganese oxidation.</title>
        <authorList>
            <person name="Yu H."/>
            <person name="Leadbetter J.R."/>
        </authorList>
    </citation>
    <scope>NUCLEOTIDE SEQUENCE [LARGE SCALE GENOMIC DNA]</scope>
    <source>
        <strain evidence="2 3">Mn-1</strain>
    </source>
</reference>
<keyword evidence="3" id="KW-1185">Reference proteome</keyword>
<dbReference type="AlphaFoldDB" id="A0A7X6I9Y6"/>
<dbReference type="PROSITE" id="PS51257">
    <property type="entry name" value="PROKAR_LIPOPROTEIN"/>
    <property type="match status" value="1"/>
</dbReference>
<evidence type="ECO:0000256" key="1">
    <source>
        <dbReference type="SAM" id="SignalP"/>
    </source>
</evidence>
<dbReference type="Proteomes" id="UP000534783">
    <property type="component" value="Unassembled WGS sequence"/>
</dbReference>
<dbReference type="EMBL" id="VTOW01000001">
    <property type="protein sequence ID" value="NKE69983.1"/>
    <property type="molecule type" value="Genomic_DNA"/>
</dbReference>
<keyword evidence="1" id="KW-0732">Signal</keyword>
<feature type="signal peptide" evidence="1">
    <location>
        <begin position="1"/>
        <end position="27"/>
    </location>
</feature>
<comment type="caution">
    <text evidence="2">The sequence shown here is derived from an EMBL/GenBank/DDBJ whole genome shotgun (WGS) entry which is preliminary data.</text>
</comment>
<feature type="chain" id="PRO_5030995767" description="Secreted protein" evidence="1">
    <location>
        <begin position="28"/>
        <end position="124"/>
    </location>
</feature>
<evidence type="ECO:0000313" key="3">
    <source>
        <dbReference type="Proteomes" id="UP000534783"/>
    </source>
</evidence>
<evidence type="ECO:0000313" key="2">
    <source>
        <dbReference type="EMBL" id="NKE69983.1"/>
    </source>
</evidence>
<sequence>MRFHRKCKWLVLIILGLSFLTLSLASACMIPDWAPKADDCCAIPCRNVSSPELAKSFCHLSTQQRSLHAGPQLPAPAVLVEDGLALIAQSLKAPPLVFSSQFDLDCSSLQPQGDLYILHRTLLL</sequence>
<name>A0A7X6I9Y6_9BACT</name>
<gene>
    <name evidence="2" type="ORF">MNODULE_04400</name>
</gene>
<evidence type="ECO:0008006" key="4">
    <source>
        <dbReference type="Google" id="ProtNLM"/>
    </source>
</evidence>
<organism evidence="2 3">
    <name type="scientific">Candidatus Manganitrophus noduliformans</name>
    <dbReference type="NCBI Taxonomy" id="2606439"/>
    <lineage>
        <taxon>Bacteria</taxon>
        <taxon>Pseudomonadati</taxon>
        <taxon>Nitrospirota</taxon>
        <taxon>Nitrospiria</taxon>
        <taxon>Candidatus Troglogloeales</taxon>
        <taxon>Candidatus Manganitrophaceae</taxon>
        <taxon>Candidatus Manganitrophus</taxon>
    </lineage>
</organism>
<dbReference type="RefSeq" id="WP_168058257.1">
    <property type="nucleotide sequence ID" value="NZ_VTOW01000001.1"/>
</dbReference>